<dbReference type="GeneTree" id="ENSGT00940000161627"/>
<reference evidence="2" key="2">
    <citation type="submission" date="2025-08" db="UniProtKB">
        <authorList>
            <consortium name="Ensembl"/>
        </authorList>
    </citation>
    <scope>IDENTIFICATION</scope>
</reference>
<protein>
    <submittedName>
        <fullName evidence="2">Uncharacterized protein</fullName>
    </submittedName>
</protein>
<evidence type="ECO:0000256" key="1">
    <source>
        <dbReference type="SAM" id="SignalP"/>
    </source>
</evidence>
<feature type="chain" id="PRO_5030504769" evidence="1">
    <location>
        <begin position="22"/>
        <end position="182"/>
    </location>
</feature>
<accession>A0A7N9CSM1</accession>
<keyword evidence="1" id="KW-0732">Signal</keyword>
<dbReference type="PANTHER" id="PTHR46254">
    <property type="entry name" value="PROTEIN GVQW1-RELATED"/>
    <property type="match status" value="1"/>
</dbReference>
<sequence length="182" mass="20630">MQWVLTIIFFFLSFFSDKVSLSVTQAGVQWCNLSSLQPPSPRFKPFSCLSLLSSWDYRHTPPYQASFCIFSRMGFRHVGQADLKLLTSSDLLVSVSQSSGITGVSHCAQLDHHFSMEEDGIGWHTSVIWFGYLSPPNLMLKCDLIPDVGSKAWWKVFVSWGCLPHEWLGALPRVIMSEFSPY</sequence>
<name>A0A7N9CSM1_MACFA</name>
<dbReference type="PRINTS" id="PR02045">
    <property type="entry name" value="F138DOMAIN"/>
</dbReference>
<feature type="signal peptide" evidence="1">
    <location>
        <begin position="1"/>
        <end position="21"/>
    </location>
</feature>
<proteinExistence type="predicted"/>
<dbReference type="Proteomes" id="UP000233100">
    <property type="component" value="Chromosome 13"/>
</dbReference>
<dbReference type="AlphaFoldDB" id="A0A7N9CSM1"/>
<reference evidence="2" key="3">
    <citation type="submission" date="2025-09" db="UniProtKB">
        <authorList>
            <consortium name="Ensembl"/>
        </authorList>
    </citation>
    <scope>IDENTIFICATION</scope>
</reference>
<dbReference type="PANTHER" id="PTHR46254:SF3">
    <property type="entry name" value="SECRETED PROTEIN"/>
    <property type="match status" value="1"/>
</dbReference>
<organism evidence="2 3">
    <name type="scientific">Macaca fascicularis</name>
    <name type="common">Crab-eating macaque</name>
    <name type="synonym">Cynomolgus monkey</name>
    <dbReference type="NCBI Taxonomy" id="9541"/>
    <lineage>
        <taxon>Eukaryota</taxon>
        <taxon>Metazoa</taxon>
        <taxon>Chordata</taxon>
        <taxon>Craniata</taxon>
        <taxon>Vertebrata</taxon>
        <taxon>Euteleostomi</taxon>
        <taxon>Mammalia</taxon>
        <taxon>Eutheria</taxon>
        <taxon>Euarchontoglires</taxon>
        <taxon>Primates</taxon>
        <taxon>Haplorrhini</taxon>
        <taxon>Catarrhini</taxon>
        <taxon>Cercopithecidae</taxon>
        <taxon>Cercopithecinae</taxon>
        <taxon>Macaca</taxon>
    </lineage>
</organism>
<reference evidence="2 3" key="1">
    <citation type="submission" date="2013-03" db="EMBL/GenBank/DDBJ databases">
        <authorList>
            <person name="Warren W."/>
            <person name="Wilson R.K."/>
        </authorList>
    </citation>
    <scope>NUCLEOTIDE SEQUENCE</scope>
</reference>
<keyword evidence="3" id="KW-1185">Reference proteome</keyword>
<evidence type="ECO:0000313" key="2">
    <source>
        <dbReference type="Ensembl" id="ENSMFAP00000053510.1"/>
    </source>
</evidence>
<dbReference type="Ensembl" id="ENSMFAT00000098902.1">
    <property type="protein sequence ID" value="ENSMFAP00000053510.1"/>
    <property type="gene ID" value="ENSMFAG00000054335.1"/>
</dbReference>
<evidence type="ECO:0000313" key="3">
    <source>
        <dbReference type="Proteomes" id="UP000233100"/>
    </source>
</evidence>